<comment type="caution">
    <text evidence="2">The sequence shown here is derived from an EMBL/GenBank/DDBJ whole genome shotgun (WGS) entry which is preliminary data.</text>
</comment>
<gene>
    <name evidence="2" type="ORF">ACFFUT_13400</name>
</gene>
<reference evidence="2 3" key="1">
    <citation type="submission" date="2024-09" db="EMBL/GenBank/DDBJ databases">
        <authorList>
            <person name="Sun Q."/>
            <person name="Mori K."/>
        </authorList>
    </citation>
    <scope>NUCLEOTIDE SEQUENCE [LARGE SCALE GENOMIC DNA]</scope>
    <source>
        <strain evidence="2 3">CECT 8726</strain>
    </source>
</reference>
<proteinExistence type="predicted"/>
<evidence type="ECO:0000256" key="1">
    <source>
        <dbReference type="SAM" id="Phobius"/>
    </source>
</evidence>
<feature type="transmembrane region" description="Helical" evidence="1">
    <location>
        <begin position="101"/>
        <end position="126"/>
    </location>
</feature>
<name>A0ABV5JJV6_9RHOB</name>
<accession>A0ABV5JJV6</accession>
<dbReference type="RefSeq" id="WP_247078994.1">
    <property type="nucleotide sequence ID" value="NZ_JAGFNU010000013.1"/>
</dbReference>
<feature type="transmembrane region" description="Helical" evidence="1">
    <location>
        <begin position="70"/>
        <end position="89"/>
    </location>
</feature>
<feature type="transmembrane region" description="Helical" evidence="1">
    <location>
        <begin position="132"/>
        <end position="153"/>
    </location>
</feature>
<sequence>MTSRIWVHRVAFLGLCAIIIFFHLLPMQTIPTQWSAPDLLICLSFCWVVRRPDYLPALSVGIVFLISDMFFLRPPGLMAALAVLGTEFLRARSHFIREFPFLLEWAVVTVVIAGVLLGNRLILLILMVDPPVLGLSILQFLATSLAYPLTVLFSKYALGVSKITPAELNR</sequence>
<keyword evidence="1" id="KW-0472">Membrane</keyword>
<feature type="transmembrane region" description="Helical" evidence="1">
    <location>
        <begin position="6"/>
        <end position="25"/>
    </location>
</feature>
<keyword evidence="1" id="KW-0812">Transmembrane</keyword>
<dbReference type="Proteomes" id="UP001589683">
    <property type="component" value="Unassembled WGS sequence"/>
</dbReference>
<protein>
    <submittedName>
        <fullName evidence="2">Rod shape-determining protein MreD</fullName>
    </submittedName>
</protein>
<evidence type="ECO:0000313" key="3">
    <source>
        <dbReference type="Proteomes" id="UP001589683"/>
    </source>
</evidence>
<keyword evidence="3" id="KW-1185">Reference proteome</keyword>
<keyword evidence="1" id="KW-1133">Transmembrane helix</keyword>
<evidence type="ECO:0000313" key="2">
    <source>
        <dbReference type="EMBL" id="MFB9232782.1"/>
    </source>
</evidence>
<dbReference type="EMBL" id="JBHMEA010000043">
    <property type="protein sequence ID" value="MFB9232782.1"/>
    <property type="molecule type" value="Genomic_DNA"/>
</dbReference>
<organism evidence="2 3">
    <name type="scientific">Pseudohalocynthiibacter aestuariivivens</name>
    <dbReference type="NCBI Taxonomy" id="1591409"/>
    <lineage>
        <taxon>Bacteria</taxon>
        <taxon>Pseudomonadati</taxon>
        <taxon>Pseudomonadota</taxon>
        <taxon>Alphaproteobacteria</taxon>
        <taxon>Rhodobacterales</taxon>
        <taxon>Paracoccaceae</taxon>
        <taxon>Pseudohalocynthiibacter</taxon>
    </lineage>
</organism>